<dbReference type="PROSITE" id="PS01117">
    <property type="entry name" value="HTH_MARR_1"/>
    <property type="match status" value="1"/>
</dbReference>
<dbReference type="InterPro" id="IPR036390">
    <property type="entry name" value="WH_DNA-bd_sf"/>
</dbReference>
<dbReference type="Pfam" id="PF01047">
    <property type="entry name" value="MarR"/>
    <property type="match status" value="1"/>
</dbReference>
<reference evidence="5 6" key="1">
    <citation type="submission" date="2021-04" db="EMBL/GenBank/DDBJ databases">
        <title>Draft genome sequence of Paenibacillus cisolokensis, LC2-13A.</title>
        <authorList>
            <person name="Uke A."/>
            <person name="Chhe C."/>
            <person name="Baramee S."/>
            <person name="Kosugi A."/>
        </authorList>
    </citation>
    <scope>NUCLEOTIDE SEQUENCE [LARGE SCALE GENOMIC DNA]</scope>
    <source>
        <strain evidence="5 6">LC2-13A</strain>
    </source>
</reference>
<dbReference type="Proteomes" id="UP000680304">
    <property type="component" value="Unassembled WGS sequence"/>
</dbReference>
<evidence type="ECO:0000256" key="1">
    <source>
        <dbReference type="ARBA" id="ARBA00023015"/>
    </source>
</evidence>
<evidence type="ECO:0000259" key="4">
    <source>
        <dbReference type="PROSITE" id="PS50995"/>
    </source>
</evidence>
<dbReference type="PROSITE" id="PS50995">
    <property type="entry name" value="HTH_MARR_2"/>
    <property type="match status" value="1"/>
</dbReference>
<feature type="domain" description="HTH marR-type" evidence="4">
    <location>
        <begin position="11"/>
        <end position="146"/>
    </location>
</feature>
<keyword evidence="1" id="KW-0805">Transcription regulation</keyword>
<dbReference type="InterPro" id="IPR023187">
    <property type="entry name" value="Tscrpt_reg_MarR-type_CS"/>
</dbReference>
<evidence type="ECO:0000313" key="5">
    <source>
        <dbReference type="EMBL" id="GIQ65264.1"/>
    </source>
</evidence>
<dbReference type="Gene3D" id="1.10.10.10">
    <property type="entry name" value="Winged helix-like DNA-binding domain superfamily/Winged helix DNA-binding domain"/>
    <property type="match status" value="1"/>
</dbReference>
<proteinExistence type="predicted"/>
<evidence type="ECO:0000256" key="3">
    <source>
        <dbReference type="ARBA" id="ARBA00023163"/>
    </source>
</evidence>
<dbReference type="SMART" id="SM00347">
    <property type="entry name" value="HTH_MARR"/>
    <property type="match status" value="1"/>
</dbReference>
<dbReference type="InterPro" id="IPR036388">
    <property type="entry name" value="WH-like_DNA-bd_sf"/>
</dbReference>
<dbReference type="PANTHER" id="PTHR42756">
    <property type="entry name" value="TRANSCRIPTIONAL REGULATOR, MARR"/>
    <property type="match status" value="1"/>
</dbReference>
<gene>
    <name evidence="5" type="ORF">PACILC2_38320</name>
</gene>
<keyword evidence="6" id="KW-1185">Reference proteome</keyword>
<organism evidence="5 6">
    <name type="scientific">Paenibacillus cisolokensis</name>
    <dbReference type="NCBI Taxonomy" id="1658519"/>
    <lineage>
        <taxon>Bacteria</taxon>
        <taxon>Bacillati</taxon>
        <taxon>Bacillota</taxon>
        <taxon>Bacilli</taxon>
        <taxon>Bacillales</taxon>
        <taxon>Paenibacillaceae</taxon>
        <taxon>Paenibacillus</taxon>
    </lineage>
</organism>
<keyword evidence="2" id="KW-0238">DNA-binding</keyword>
<sequence>MNDRRPNAEEADAIRVRLDEAFRRVRRLIQAEWNKHNELGLGFSQGRLLLLLAEGGPQKVTAIAETLNITNGAVTGVADRLIELGLVKRERGEADRRVVLLDITDAGRELVSFIYKKRIQLMNRLFRDMSIEEMTELIGFFERMVRNLESEEDDPSDET</sequence>
<dbReference type="SUPFAM" id="SSF46785">
    <property type="entry name" value="Winged helix' DNA-binding domain"/>
    <property type="match status" value="1"/>
</dbReference>
<accession>A0ABQ4NAK1</accession>
<keyword evidence="3" id="KW-0804">Transcription</keyword>
<evidence type="ECO:0000313" key="6">
    <source>
        <dbReference type="Proteomes" id="UP000680304"/>
    </source>
</evidence>
<name>A0ABQ4NAK1_9BACL</name>
<evidence type="ECO:0000256" key="2">
    <source>
        <dbReference type="ARBA" id="ARBA00023125"/>
    </source>
</evidence>
<dbReference type="RefSeq" id="WP_062492035.1">
    <property type="nucleotide sequence ID" value="NZ_BOVJ01000126.1"/>
</dbReference>
<dbReference type="PRINTS" id="PR00598">
    <property type="entry name" value="HTHMARR"/>
</dbReference>
<protein>
    <recommendedName>
        <fullName evidence="4">HTH marR-type domain-containing protein</fullName>
    </recommendedName>
</protein>
<comment type="caution">
    <text evidence="5">The sequence shown here is derived from an EMBL/GenBank/DDBJ whole genome shotgun (WGS) entry which is preliminary data.</text>
</comment>
<dbReference type="PANTHER" id="PTHR42756:SF1">
    <property type="entry name" value="TRANSCRIPTIONAL REPRESSOR OF EMRAB OPERON"/>
    <property type="match status" value="1"/>
</dbReference>
<dbReference type="InterPro" id="IPR000835">
    <property type="entry name" value="HTH_MarR-typ"/>
</dbReference>
<dbReference type="EMBL" id="BOVJ01000126">
    <property type="protein sequence ID" value="GIQ65264.1"/>
    <property type="molecule type" value="Genomic_DNA"/>
</dbReference>